<evidence type="ECO:0000259" key="6">
    <source>
        <dbReference type="Pfam" id="PF07732"/>
    </source>
</evidence>
<dbReference type="GO" id="GO:0006826">
    <property type="term" value="P:iron ion transport"/>
    <property type="evidence" value="ECO:0007669"/>
    <property type="project" value="TreeGrafter"/>
</dbReference>
<dbReference type="Gene3D" id="2.60.40.420">
    <property type="entry name" value="Cupredoxins - blue copper proteins"/>
    <property type="match status" value="1"/>
</dbReference>
<dbReference type="SUPFAM" id="SSF49503">
    <property type="entry name" value="Cupredoxins"/>
    <property type="match status" value="1"/>
</dbReference>
<dbReference type="InterPro" id="IPR045087">
    <property type="entry name" value="Cu-oxidase_fam"/>
</dbReference>
<dbReference type="WBParaSite" id="Csp11.Scaffold629.g10482.t1">
    <property type="protein sequence ID" value="Csp11.Scaffold629.g10482.t1"/>
    <property type="gene ID" value="Csp11.Scaffold629.g10482"/>
</dbReference>
<comment type="similarity">
    <text evidence="1">Belongs to the multicopper oxidase family.</text>
</comment>
<organism evidence="7 8">
    <name type="scientific">Caenorhabditis tropicalis</name>
    <dbReference type="NCBI Taxonomy" id="1561998"/>
    <lineage>
        <taxon>Eukaryota</taxon>
        <taxon>Metazoa</taxon>
        <taxon>Ecdysozoa</taxon>
        <taxon>Nematoda</taxon>
        <taxon>Chromadorea</taxon>
        <taxon>Rhabditida</taxon>
        <taxon>Rhabditina</taxon>
        <taxon>Rhabditomorpha</taxon>
        <taxon>Rhabditoidea</taxon>
        <taxon>Rhabditidae</taxon>
        <taxon>Peloderinae</taxon>
        <taxon>Caenorhabditis</taxon>
    </lineage>
</organism>
<dbReference type="Pfam" id="PF07732">
    <property type="entry name" value="Cu-oxidase_3"/>
    <property type="match status" value="1"/>
</dbReference>
<sequence length="263" mass="30533">MRGYFLSFLALFALISGLDGYTKYTDPLTVMKPDENGVYAYDMKVAKKLTMSYNNDNPAKHATPVDYDYKTQTWSKREPDQLKPCFQNYSFNYHSSADDENYMLNVLVADGLHKRVITINEDMPGKPIVVPYMSEVWIRVTNAILMDSMTIHVHGIDKHGMWYMDGVAFVQQCPIQSTNRFEYRFIADNKGTHWYHGHMQTDRGDGIAGGFIVVDNDTSVPTLDDRKRVIPSREYFILLQVSEQNFRRELPNVEEKKKIRLKF</sequence>
<dbReference type="PANTHER" id="PTHR11709:SF394">
    <property type="entry name" value="FI03373P-RELATED"/>
    <property type="match status" value="1"/>
</dbReference>
<evidence type="ECO:0000256" key="4">
    <source>
        <dbReference type="ARBA" id="ARBA00023008"/>
    </source>
</evidence>
<name>A0A1I7TPH7_9PELO</name>
<dbReference type="GO" id="GO:0005886">
    <property type="term" value="C:plasma membrane"/>
    <property type="evidence" value="ECO:0007669"/>
    <property type="project" value="TreeGrafter"/>
</dbReference>
<dbReference type="eggNOG" id="KOG1263">
    <property type="taxonomic scope" value="Eukaryota"/>
</dbReference>
<evidence type="ECO:0000256" key="1">
    <source>
        <dbReference type="ARBA" id="ARBA00010609"/>
    </source>
</evidence>
<reference evidence="8" key="1">
    <citation type="submission" date="2016-11" db="UniProtKB">
        <authorList>
            <consortium name="WormBaseParasite"/>
        </authorList>
    </citation>
    <scope>IDENTIFICATION</scope>
</reference>
<protein>
    <submittedName>
        <fullName evidence="8">Plastocyanin-like domain-containing protein</fullName>
    </submittedName>
</protein>
<dbReference type="CDD" id="cd13858">
    <property type="entry name" value="CuRO_1_tcLCC2_insect_like"/>
    <property type="match status" value="1"/>
</dbReference>
<dbReference type="InterPro" id="IPR008972">
    <property type="entry name" value="Cupredoxin"/>
</dbReference>
<feature type="chain" id="PRO_5009307780" evidence="5">
    <location>
        <begin position="21"/>
        <end position="263"/>
    </location>
</feature>
<dbReference type="AlphaFoldDB" id="A0A1I7TPH7"/>
<feature type="domain" description="Plastocyanin-like" evidence="6">
    <location>
        <begin position="106"/>
        <end position="216"/>
    </location>
</feature>
<feature type="signal peptide" evidence="5">
    <location>
        <begin position="1"/>
        <end position="20"/>
    </location>
</feature>
<keyword evidence="7" id="KW-1185">Reference proteome</keyword>
<dbReference type="PANTHER" id="PTHR11709">
    <property type="entry name" value="MULTI-COPPER OXIDASE"/>
    <property type="match status" value="1"/>
</dbReference>
<keyword evidence="5" id="KW-0732">Signal</keyword>
<dbReference type="STRING" id="1561998.A0A1I7TPH7"/>
<evidence type="ECO:0000256" key="5">
    <source>
        <dbReference type="SAM" id="SignalP"/>
    </source>
</evidence>
<keyword evidence="2" id="KW-0479">Metal-binding</keyword>
<keyword evidence="3" id="KW-0560">Oxidoreductase</keyword>
<evidence type="ECO:0000256" key="3">
    <source>
        <dbReference type="ARBA" id="ARBA00023002"/>
    </source>
</evidence>
<evidence type="ECO:0000313" key="7">
    <source>
        <dbReference type="Proteomes" id="UP000095282"/>
    </source>
</evidence>
<dbReference type="InterPro" id="IPR011707">
    <property type="entry name" value="Cu-oxidase-like_N"/>
</dbReference>
<proteinExistence type="inferred from homology"/>
<keyword evidence="4" id="KW-0186">Copper</keyword>
<accession>A0A1I7TPH7</accession>
<evidence type="ECO:0000313" key="8">
    <source>
        <dbReference type="WBParaSite" id="Csp11.Scaffold629.g10482.t1"/>
    </source>
</evidence>
<dbReference type="GO" id="GO:0005507">
    <property type="term" value="F:copper ion binding"/>
    <property type="evidence" value="ECO:0007669"/>
    <property type="project" value="InterPro"/>
</dbReference>
<dbReference type="GO" id="GO:0016491">
    <property type="term" value="F:oxidoreductase activity"/>
    <property type="evidence" value="ECO:0007669"/>
    <property type="project" value="UniProtKB-KW"/>
</dbReference>
<evidence type="ECO:0000256" key="2">
    <source>
        <dbReference type="ARBA" id="ARBA00022723"/>
    </source>
</evidence>
<dbReference type="Proteomes" id="UP000095282">
    <property type="component" value="Unplaced"/>
</dbReference>